<dbReference type="AlphaFoldDB" id="A0AAP0KUH2"/>
<dbReference type="GO" id="GO:0009451">
    <property type="term" value="P:RNA modification"/>
    <property type="evidence" value="ECO:0007669"/>
    <property type="project" value="InterPro"/>
</dbReference>
<dbReference type="Gene3D" id="1.25.40.10">
    <property type="entry name" value="Tetratricopeptide repeat domain"/>
    <property type="match status" value="3"/>
</dbReference>
<evidence type="ECO:0000313" key="3">
    <source>
        <dbReference type="EMBL" id="KAK9158012.1"/>
    </source>
</evidence>
<dbReference type="PROSITE" id="PS51375">
    <property type="entry name" value="PPR"/>
    <property type="match status" value="3"/>
</dbReference>
<gene>
    <name evidence="3" type="ORF">Scep_004586</name>
</gene>
<dbReference type="InterPro" id="IPR011990">
    <property type="entry name" value="TPR-like_helical_dom_sf"/>
</dbReference>
<dbReference type="GO" id="GO:0003723">
    <property type="term" value="F:RNA binding"/>
    <property type="evidence" value="ECO:0007669"/>
    <property type="project" value="InterPro"/>
</dbReference>
<evidence type="ECO:0000313" key="4">
    <source>
        <dbReference type="Proteomes" id="UP001419268"/>
    </source>
</evidence>
<keyword evidence="1" id="KW-0677">Repeat</keyword>
<dbReference type="EMBL" id="JBBNAG010000002">
    <property type="protein sequence ID" value="KAK9158012.1"/>
    <property type="molecule type" value="Genomic_DNA"/>
</dbReference>
<feature type="repeat" description="PPR" evidence="2">
    <location>
        <begin position="248"/>
        <end position="282"/>
    </location>
</feature>
<dbReference type="Pfam" id="PF01535">
    <property type="entry name" value="PPR"/>
    <property type="match status" value="2"/>
</dbReference>
<dbReference type="PANTHER" id="PTHR24015:SF1824">
    <property type="entry name" value="OS11G0275400 PROTEIN"/>
    <property type="match status" value="1"/>
</dbReference>
<feature type="repeat" description="PPR" evidence="2">
    <location>
        <begin position="147"/>
        <end position="181"/>
    </location>
</feature>
<dbReference type="Pfam" id="PF20431">
    <property type="entry name" value="E_motif"/>
    <property type="match status" value="1"/>
</dbReference>
<dbReference type="NCBIfam" id="TIGR00756">
    <property type="entry name" value="PPR"/>
    <property type="match status" value="4"/>
</dbReference>
<sequence length="474" mass="53020">MSKCLEKALKILDLLLPQYGKTQVCQNHLRLIQACKQDLEQGGGHVSGLAKRANNLFDEVLGRDVSWDNLFFQMHNEGTKAACRISSALSSWACVGALEPGVQLHCVALKFGIHMHVYVGSSLISLYAKCGRLKEASKVFNEMPVKNVVSWTALIDGFAQNRQLEMGVEVYRQMKFSSSKPNDVTYTILLSACTESGFLGHGRIAHCQTIQMGFDSFTHVVNALISMYAKSGLVKDSFYLFRKLGMKDLISWNSMISAYAQHGLADDAIHLLREMKNQKVQPDAITFLGVLSSCRHAGLIEKGRLCFESMLHYGIVPDLDHYSCIVDLLGKAGLLQEALEFIKKMSIRPNAIIWGSLLSSCKLQGNVWIGIEAAKNMLLLNPTCAATHVQLANLYAYAQCWDDAARVRKWMKDGGLKTDPGYSWVEIKNEVYRFRVEDNSNPKMNEILSVIDSLIDNMKCLGYVPRIDEEQFDL</sequence>
<evidence type="ECO:0000256" key="1">
    <source>
        <dbReference type="ARBA" id="ARBA00022737"/>
    </source>
</evidence>
<proteinExistence type="predicted"/>
<evidence type="ECO:0008006" key="5">
    <source>
        <dbReference type="Google" id="ProtNLM"/>
    </source>
</evidence>
<protein>
    <recommendedName>
        <fullName evidence="5">Pentatricopeptide repeat-containing protein</fullName>
    </recommendedName>
</protein>
<keyword evidence="4" id="KW-1185">Reference proteome</keyword>
<dbReference type="FunFam" id="1.25.40.10:FF:000073">
    <property type="entry name" value="Pentatricopeptide repeat-containing protein chloroplastic"/>
    <property type="match status" value="1"/>
</dbReference>
<evidence type="ECO:0000256" key="2">
    <source>
        <dbReference type="PROSITE-ProRule" id="PRU00708"/>
    </source>
</evidence>
<dbReference type="Proteomes" id="UP001419268">
    <property type="component" value="Unassembled WGS sequence"/>
</dbReference>
<dbReference type="PANTHER" id="PTHR24015">
    <property type="entry name" value="OS07G0578800 PROTEIN-RELATED"/>
    <property type="match status" value="1"/>
</dbReference>
<dbReference type="SUPFAM" id="SSF48452">
    <property type="entry name" value="TPR-like"/>
    <property type="match status" value="1"/>
</dbReference>
<accession>A0AAP0KUH2</accession>
<dbReference type="FunFam" id="1.25.40.10:FF:000378">
    <property type="entry name" value="Pentatricopeptide repeat-containing protein mitochondrial"/>
    <property type="match status" value="1"/>
</dbReference>
<dbReference type="InterPro" id="IPR002885">
    <property type="entry name" value="PPR_rpt"/>
</dbReference>
<organism evidence="3 4">
    <name type="scientific">Stephania cephalantha</name>
    <dbReference type="NCBI Taxonomy" id="152367"/>
    <lineage>
        <taxon>Eukaryota</taxon>
        <taxon>Viridiplantae</taxon>
        <taxon>Streptophyta</taxon>
        <taxon>Embryophyta</taxon>
        <taxon>Tracheophyta</taxon>
        <taxon>Spermatophyta</taxon>
        <taxon>Magnoliopsida</taxon>
        <taxon>Ranunculales</taxon>
        <taxon>Menispermaceae</taxon>
        <taxon>Menispermoideae</taxon>
        <taxon>Cissampelideae</taxon>
        <taxon>Stephania</taxon>
    </lineage>
</organism>
<reference evidence="3 4" key="1">
    <citation type="submission" date="2024-01" db="EMBL/GenBank/DDBJ databases">
        <title>Genome assemblies of Stephania.</title>
        <authorList>
            <person name="Yang L."/>
        </authorList>
    </citation>
    <scope>NUCLEOTIDE SEQUENCE [LARGE SCALE GENOMIC DNA]</scope>
    <source>
        <strain evidence="3">JXDWG</strain>
        <tissue evidence="3">Leaf</tissue>
    </source>
</reference>
<dbReference type="Pfam" id="PF13041">
    <property type="entry name" value="PPR_2"/>
    <property type="match status" value="2"/>
</dbReference>
<dbReference type="InterPro" id="IPR046848">
    <property type="entry name" value="E_motif"/>
</dbReference>
<name>A0AAP0KUH2_9MAGN</name>
<comment type="caution">
    <text evidence="3">The sequence shown here is derived from an EMBL/GenBank/DDBJ whole genome shotgun (WGS) entry which is preliminary data.</text>
</comment>
<dbReference type="InterPro" id="IPR046960">
    <property type="entry name" value="PPR_At4g14850-like_plant"/>
</dbReference>
<feature type="repeat" description="PPR" evidence="2">
    <location>
        <begin position="283"/>
        <end position="317"/>
    </location>
</feature>